<keyword evidence="13 14" id="KW-0464">Manganese</keyword>
<gene>
    <name evidence="14" type="primary">rnhB</name>
    <name evidence="19" type="ORF">PBV87_13745</name>
</gene>
<keyword evidence="10 14" id="KW-0479">Metal-binding</keyword>
<reference evidence="19" key="1">
    <citation type="journal article" date="2023" name="Int. J. Syst. Evol. Microbiol.">
        <title>&lt;i&gt;Holtiella tumoricola&lt;/i&gt; gen. nov. sp. nov., isolated from a human clinical sample.</title>
        <authorList>
            <person name="Allen-Vercoe E."/>
            <person name="Daigneault M.C."/>
            <person name="Vancuren S.J."/>
            <person name="Cochrane K."/>
            <person name="O'Neal L.L."/>
            <person name="Sankaranarayanan K."/>
            <person name="Lawson P.A."/>
        </authorList>
    </citation>
    <scope>NUCLEOTIDE SEQUENCE</scope>
    <source>
        <strain evidence="19">CC70A</strain>
    </source>
</reference>
<dbReference type="GO" id="GO:0003723">
    <property type="term" value="F:RNA binding"/>
    <property type="evidence" value="ECO:0007669"/>
    <property type="project" value="UniProtKB-UniRule"/>
</dbReference>
<keyword evidence="17" id="KW-0175">Coiled coil</keyword>
<dbReference type="PANTHER" id="PTHR10954:SF18">
    <property type="entry name" value="RIBONUCLEASE HII"/>
    <property type="match status" value="1"/>
</dbReference>
<accession>A0AA42DP81</accession>
<comment type="catalytic activity">
    <reaction evidence="1 14 15 16">
        <text>Endonucleolytic cleavage to 5'-phosphomonoester.</text>
        <dbReference type="EC" id="3.1.26.4"/>
    </reaction>
</comment>
<evidence type="ECO:0000256" key="12">
    <source>
        <dbReference type="ARBA" id="ARBA00022801"/>
    </source>
</evidence>
<evidence type="ECO:0000256" key="7">
    <source>
        <dbReference type="ARBA" id="ARBA00019179"/>
    </source>
</evidence>
<evidence type="ECO:0000256" key="4">
    <source>
        <dbReference type="ARBA" id="ARBA00004496"/>
    </source>
</evidence>
<evidence type="ECO:0000313" key="20">
    <source>
        <dbReference type="Proteomes" id="UP001169242"/>
    </source>
</evidence>
<name>A0AA42DP81_9FIRM</name>
<evidence type="ECO:0000313" key="19">
    <source>
        <dbReference type="EMBL" id="MDA3732550.1"/>
    </source>
</evidence>
<dbReference type="InterPro" id="IPR012337">
    <property type="entry name" value="RNaseH-like_sf"/>
</dbReference>
<evidence type="ECO:0000256" key="14">
    <source>
        <dbReference type="HAMAP-Rule" id="MF_00052"/>
    </source>
</evidence>
<comment type="similarity">
    <text evidence="5 14 16">Belongs to the RNase HII family.</text>
</comment>
<evidence type="ECO:0000256" key="1">
    <source>
        <dbReference type="ARBA" id="ARBA00000077"/>
    </source>
</evidence>
<dbReference type="RefSeq" id="WP_271012646.1">
    <property type="nucleotide sequence ID" value="NZ_JAQIFT010000049.1"/>
</dbReference>
<keyword evidence="9 14" id="KW-0540">Nuclease</keyword>
<feature type="binding site" evidence="14 15">
    <location>
        <position position="80"/>
    </location>
    <ligand>
        <name>a divalent metal cation</name>
        <dbReference type="ChEBI" id="CHEBI:60240"/>
    </ligand>
</feature>
<evidence type="ECO:0000256" key="11">
    <source>
        <dbReference type="ARBA" id="ARBA00022759"/>
    </source>
</evidence>
<evidence type="ECO:0000259" key="18">
    <source>
        <dbReference type="PROSITE" id="PS51975"/>
    </source>
</evidence>
<dbReference type="GO" id="GO:0032299">
    <property type="term" value="C:ribonuclease H2 complex"/>
    <property type="evidence" value="ECO:0007669"/>
    <property type="project" value="TreeGrafter"/>
</dbReference>
<evidence type="ECO:0000256" key="15">
    <source>
        <dbReference type="PROSITE-ProRule" id="PRU01319"/>
    </source>
</evidence>
<comment type="subcellular location">
    <subcellularLocation>
        <location evidence="4 14">Cytoplasm</location>
    </subcellularLocation>
</comment>
<dbReference type="GO" id="GO:0006298">
    <property type="term" value="P:mismatch repair"/>
    <property type="evidence" value="ECO:0007669"/>
    <property type="project" value="TreeGrafter"/>
</dbReference>
<dbReference type="SUPFAM" id="SSF53098">
    <property type="entry name" value="Ribonuclease H-like"/>
    <property type="match status" value="1"/>
</dbReference>
<dbReference type="PANTHER" id="PTHR10954">
    <property type="entry name" value="RIBONUCLEASE H2 SUBUNIT A"/>
    <property type="match status" value="1"/>
</dbReference>
<dbReference type="GO" id="GO:0030145">
    <property type="term" value="F:manganese ion binding"/>
    <property type="evidence" value="ECO:0007669"/>
    <property type="project" value="UniProtKB-UniRule"/>
</dbReference>
<dbReference type="InterPro" id="IPR036397">
    <property type="entry name" value="RNaseH_sf"/>
</dbReference>
<keyword evidence="8 14" id="KW-0963">Cytoplasm</keyword>
<evidence type="ECO:0000256" key="16">
    <source>
        <dbReference type="RuleBase" id="RU003515"/>
    </source>
</evidence>
<keyword evidence="11 14" id="KW-0255">Endonuclease</keyword>
<evidence type="ECO:0000256" key="10">
    <source>
        <dbReference type="ARBA" id="ARBA00022723"/>
    </source>
</evidence>
<feature type="domain" description="RNase H type-2" evidence="18">
    <location>
        <begin position="74"/>
        <end position="258"/>
    </location>
</feature>
<evidence type="ECO:0000256" key="3">
    <source>
        <dbReference type="ARBA" id="ARBA00004065"/>
    </source>
</evidence>
<sequence>MNEIKKTVKAIELELKSASSEALLSLIKVYEVDTRQSVIKLCQKYKKQLETLEKLKEEWADKLYFDQAFRGEHKMLIGIDEVGRGPLAGPVVACAVVLPDECELLGVKDSKKIAEEKREALYDEIMHTALHVGIGIVDAPEIDEINILQATFKAMRIAIQELAIKPEVILVDGDKVIKGVGCTQHAVVKGDNKSAAIAAASIVAKVTRDRMMKAYAKDYPHYDWESNKGYGSNAHYNGIRAHGITPLHRKTFLKNEGF</sequence>
<dbReference type="CDD" id="cd07182">
    <property type="entry name" value="RNase_HII_bacteria_HII_like"/>
    <property type="match status" value="1"/>
</dbReference>
<dbReference type="Gene3D" id="3.30.420.10">
    <property type="entry name" value="Ribonuclease H-like superfamily/Ribonuclease H"/>
    <property type="match status" value="1"/>
</dbReference>
<comment type="cofactor">
    <cofactor evidence="14 15">
        <name>Mn(2+)</name>
        <dbReference type="ChEBI" id="CHEBI:29035"/>
    </cofactor>
    <cofactor evidence="14 15">
        <name>Mg(2+)</name>
        <dbReference type="ChEBI" id="CHEBI:18420"/>
    </cofactor>
    <text evidence="14 15">Manganese or magnesium. Binds 1 divalent metal ion per monomer in the absence of substrate. May bind a second metal ion after substrate binding.</text>
</comment>
<comment type="cofactor">
    <cofactor evidence="2">
        <name>Mg(2+)</name>
        <dbReference type="ChEBI" id="CHEBI:18420"/>
    </cofactor>
</comment>
<evidence type="ECO:0000256" key="17">
    <source>
        <dbReference type="SAM" id="Coils"/>
    </source>
</evidence>
<evidence type="ECO:0000256" key="6">
    <source>
        <dbReference type="ARBA" id="ARBA00012180"/>
    </source>
</evidence>
<feature type="coiled-coil region" evidence="17">
    <location>
        <begin position="1"/>
        <end position="62"/>
    </location>
</feature>
<keyword evidence="12 14" id="KW-0378">Hydrolase</keyword>
<proteinExistence type="inferred from homology"/>
<evidence type="ECO:0000256" key="9">
    <source>
        <dbReference type="ARBA" id="ARBA00022722"/>
    </source>
</evidence>
<feature type="binding site" evidence="14 15">
    <location>
        <position position="172"/>
    </location>
    <ligand>
        <name>a divalent metal cation</name>
        <dbReference type="ChEBI" id="CHEBI:60240"/>
    </ligand>
</feature>
<dbReference type="HAMAP" id="MF_00052_B">
    <property type="entry name" value="RNase_HII_B"/>
    <property type="match status" value="1"/>
</dbReference>
<dbReference type="GO" id="GO:0043137">
    <property type="term" value="P:DNA replication, removal of RNA primer"/>
    <property type="evidence" value="ECO:0007669"/>
    <property type="project" value="TreeGrafter"/>
</dbReference>
<feature type="binding site" evidence="14 15">
    <location>
        <position position="81"/>
    </location>
    <ligand>
        <name>a divalent metal cation</name>
        <dbReference type="ChEBI" id="CHEBI:60240"/>
    </ligand>
</feature>
<dbReference type="Pfam" id="PF01351">
    <property type="entry name" value="RNase_HII"/>
    <property type="match status" value="1"/>
</dbReference>
<dbReference type="GO" id="GO:0004523">
    <property type="term" value="F:RNA-DNA hybrid ribonuclease activity"/>
    <property type="evidence" value="ECO:0007669"/>
    <property type="project" value="UniProtKB-UniRule"/>
</dbReference>
<dbReference type="EC" id="3.1.26.4" evidence="6 14"/>
<comment type="caution">
    <text evidence="19">The sequence shown here is derived from an EMBL/GenBank/DDBJ whole genome shotgun (WGS) entry which is preliminary data.</text>
</comment>
<dbReference type="GO" id="GO:0005737">
    <property type="term" value="C:cytoplasm"/>
    <property type="evidence" value="ECO:0007669"/>
    <property type="project" value="UniProtKB-SubCell"/>
</dbReference>
<evidence type="ECO:0000256" key="13">
    <source>
        <dbReference type="ARBA" id="ARBA00023211"/>
    </source>
</evidence>
<dbReference type="EMBL" id="JAQIFT010000049">
    <property type="protein sequence ID" value="MDA3732550.1"/>
    <property type="molecule type" value="Genomic_DNA"/>
</dbReference>
<evidence type="ECO:0000256" key="5">
    <source>
        <dbReference type="ARBA" id="ARBA00007383"/>
    </source>
</evidence>
<dbReference type="PROSITE" id="PS51975">
    <property type="entry name" value="RNASE_H_2"/>
    <property type="match status" value="1"/>
</dbReference>
<dbReference type="Proteomes" id="UP001169242">
    <property type="component" value="Unassembled WGS sequence"/>
</dbReference>
<protein>
    <recommendedName>
        <fullName evidence="7 14">Ribonuclease HII</fullName>
        <shortName evidence="14">RNase HII</shortName>
        <ecNumber evidence="6 14">3.1.26.4</ecNumber>
    </recommendedName>
</protein>
<keyword evidence="20" id="KW-1185">Reference proteome</keyword>
<dbReference type="InterPro" id="IPR024567">
    <property type="entry name" value="RNase_HII/HIII_dom"/>
</dbReference>
<dbReference type="NCBIfam" id="NF000595">
    <property type="entry name" value="PRK00015.1-3"/>
    <property type="match status" value="1"/>
</dbReference>
<dbReference type="FunFam" id="3.30.420.10:FF:000006">
    <property type="entry name" value="Ribonuclease HII"/>
    <property type="match status" value="1"/>
</dbReference>
<comment type="function">
    <text evidence="3 14 16">Endonuclease that specifically degrades the RNA of RNA-DNA hybrids.</text>
</comment>
<dbReference type="NCBIfam" id="NF000594">
    <property type="entry name" value="PRK00015.1-1"/>
    <property type="match status" value="1"/>
</dbReference>
<dbReference type="InterPro" id="IPR001352">
    <property type="entry name" value="RNase_HII/HIII"/>
</dbReference>
<evidence type="ECO:0000256" key="2">
    <source>
        <dbReference type="ARBA" id="ARBA00001946"/>
    </source>
</evidence>
<evidence type="ECO:0000256" key="8">
    <source>
        <dbReference type="ARBA" id="ARBA00022490"/>
    </source>
</evidence>
<dbReference type="InterPro" id="IPR022898">
    <property type="entry name" value="RNase_HII"/>
</dbReference>
<organism evidence="19 20">
    <name type="scientific">Holtiella tumoricola</name>
    <dbReference type="NCBI Taxonomy" id="3018743"/>
    <lineage>
        <taxon>Bacteria</taxon>
        <taxon>Bacillati</taxon>
        <taxon>Bacillota</taxon>
        <taxon>Clostridia</taxon>
        <taxon>Lachnospirales</taxon>
        <taxon>Cellulosilyticaceae</taxon>
        <taxon>Holtiella</taxon>
    </lineage>
</organism>
<dbReference type="AlphaFoldDB" id="A0AA42DP81"/>